<keyword evidence="3" id="KW-0449">Lipoprotein</keyword>
<gene>
    <name evidence="4" type="ORF">GSR61_09065</name>
    <name evidence="3" type="ORF">K8V23_04730</name>
</gene>
<evidence type="ECO:0000313" key="6">
    <source>
        <dbReference type="Proteomes" id="UP000784793"/>
    </source>
</evidence>
<feature type="compositionally biased region" description="Low complexity" evidence="1">
    <location>
        <begin position="47"/>
        <end position="68"/>
    </location>
</feature>
<evidence type="ECO:0000313" key="5">
    <source>
        <dbReference type="Proteomes" id="UP000464915"/>
    </source>
</evidence>
<dbReference type="InterPro" id="IPR036388">
    <property type="entry name" value="WH-like_DNA-bd_sf"/>
</dbReference>
<dbReference type="AlphaFoldDB" id="A0A6P1U137"/>
<dbReference type="PROSITE" id="PS51257">
    <property type="entry name" value="PROKAR_LIPOPROTEIN"/>
    <property type="match status" value="1"/>
</dbReference>
<reference evidence="4 5" key="1">
    <citation type="submission" date="2019-12" db="EMBL/GenBank/DDBJ databases">
        <title>Complete Genome Sequences of Lactobacillus strains, C25 and P38, Isolated from Chicken Cecum.</title>
        <authorList>
            <person name="Hassan H.M."/>
            <person name="Mendoza M."/>
            <person name="Rezvani M."/>
            <person name="Koci M.D."/>
            <person name="Dickey A.N."/>
            <person name="Scholl E.H."/>
        </authorList>
    </citation>
    <scope>NUCLEOTIDE SEQUENCE [LARGE SCALE GENOMIC DNA]</scope>
    <source>
        <strain evidence="4 5">C25</strain>
    </source>
</reference>
<dbReference type="EMBL" id="CP047142">
    <property type="protein sequence ID" value="QHQ68677.1"/>
    <property type="molecule type" value="Genomic_DNA"/>
</dbReference>
<feature type="domain" description="Putative host cell surface-exposed lipoprotein Ltp-like HTH region" evidence="2">
    <location>
        <begin position="117"/>
        <end position="167"/>
    </location>
</feature>
<organism evidence="3 6">
    <name type="scientific">Lactobacillus crispatus</name>
    <dbReference type="NCBI Taxonomy" id="47770"/>
    <lineage>
        <taxon>Bacteria</taxon>
        <taxon>Bacillati</taxon>
        <taxon>Bacillota</taxon>
        <taxon>Bacilli</taxon>
        <taxon>Lactobacillales</taxon>
        <taxon>Lactobacillaceae</taxon>
        <taxon>Lactobacillus</taxon>
    </lineage>
</organism>
<feature type="region of interest" description="Disordered" evidence="1">
    <location>
        <begin position="24"/>
        <end position="101"/>
    </location>
</feature>
<protein>
    <submittedName>
        <fullName evidence="3">Ltp family lipoprotein</fullName>
    </submittedName>
    <submittedName>
        <fullName evidence="4">Superinfection immunity protein</fullName>
    </submittedName>
</protein>
<evidence type="ECO:0000259" key="2">
    <source>
        <dbReference type="Pfam" id="PF07553"/>
    </source>
</evidence>
<evidence type="ECO:0000313" key="4">
    <source>
        <dbReference type="EMBL" id="QHQ68677.1"/>
    </source>
</evidence>
<accession>A0A6P1U137</accession>
<feature type="domain" description="Putative host cell surface-exposed lipoprotein Ltp-like HTH region" evidence="2">
    <location>
        <begin position="68"/>
        <end position="114"/>
    </location>
</feature>
<dbReference type="Pfam" id="PF07553">
    <property type="entry name" value="Lipoprotein_Ltp"/>
    <property type="match status" value="2"/>
</dbReference>
<dbReference type="InterPro" id="IPR011434">
    <property type="entry name" value="Ltp-like_HTH"/>
</dbReference>
<dbReference type="Proteomes" id="UP000464915">
    <property type="component" value="Chromosome"/>
</dbReference>
<name>A0A6P1U137_9LACO</name>
<dbReference type="RefSeq" id="WP_081307129.1">
    <property type="nucleotide sequence ID" value="NZ_CP047142.1"/>
</dbReference>
<dbReference type="Proteomes" id="UP000784793">
    <property type="component" value="Unassembled WGS sequence"/>
</dbReference>
<evidence type="ECO:0000256" key="1">
    <source>
        <dbReference type="SAM" id="MobiDB-lite"/>
    </source>
</evidence>
<sequence length="169" mass="18295">MKHKLFTFGLVSILLASGIGTLSGCSDEDSSSESSHTVTKVNHKKSSSTNSESNEESSSGSKSKVPSEYENALATAKDYDEDQPMSKAGLLDQLTSKDGEGFTQDAGQYAVDHLNADWNENALKCARNYLKEEHLSRSDVQEQLSSSIDDGGEGFTSDQVQYAMSHLND</sequence>
<feature type="region of interest" description="Disordered" evidence="1">
    <location>
        <begin position="134"/>
        <end position="169"/>
    </location>
</feature>
<proteinExistence type="predicted"/>
<reference evidence="3" key="3">
    <citation type="submission" date="2021-09" db="EMBL/GenBank/DDBJ databases">
        <authorList>
            <person name="Gilroy R."/>
        </authorList>
    </citation>
    <scope>NUCLEOTIDE SEQUENCE</scope>
    <source>
        <strain evidence="3">CHK194-22301</strain>
    </source>
</reference>
<evidence type="ECO:0000313" key="3">
    <source>
        <dbReference type="EMBL" id="HJF10081.1"/>
    </source>
</evidence>
<dbReference type="Gene3D" id="1.10.10.10">
    <property type="entry name" value="Winged helix-like DNA-binding domain superfamily/Winged helix DNA-binding domain"/>
    <property type="match status" value="2"/>
</dbReference>
<dbReference type="EMBL" id="DYXB01000076">
    <property type="protein sequence ID" value="HJF10081.1"/>
    <property type="molecule type" value="Genomic_DNA"/>
</dbReference>
<reference evidence="3" key="2">
    <citation type="journal article" date="2021" name="PeerJ">
        <title>Extensive microbial diversity within the chicken gut microbiome revealed by metagenomics and culture.</title>
        <authorList>
            <person name="Gilroy R."/>
            <person name="Ravi A."/>
            <person name="Getino M."/>
            <person name="Pursley I."/>
            <person name="Horton D.L."/>
            <person name="Alikhan N.F."/>
            <person name="Baker D."/>
            <person name="Gharbi K."/>
            <person name="Hall N."/>
            <person name="Watson M."/>
            <person name="Adriaenssens E.M."/>
            <person name="Foster-Nyarko E."/>
            <person name="Jarju S."/>
            <person name="Secka A."/>
            <person name="Antonio M."/>
            <person name="Oren A."/>
            <person name="Chaudhuri R.R."/>
            <person name="La Ragione R."/>
            <person name="Hildebrand F."/>
            <person name="Pallen M.J."/>
        </authorList>
    </citation>
    <scope>NUCLEOTIDE SEQUENCE</scope>
    <source>
        <strain evidence="3">CHK194-22301</strain>
    </source>
</reference>